<feature type="compositionally biased region" description="Low complexity" evidence="2">
    <location>
        <begin position="84"/>
        <end position="100"/>
    </location>
</feature>
<dbReference type="SUPFAM" id="SSF51126">
    <property type="entry name" value="Pectin lyase-like"/>
    <property type="match status" value="4"/>
</dbReference>
<dbReference type="SUPFAM" id="SSF103515">
    <property type="entry name" value="Autotransporter"/>
    <property type="match status" value="1"/>
</dbReference>
<dbReference type="InterPro" id="IPR013425">
    <property type="entry name" value="Autotrns_rpt"/>
</dbReference>
<dbReference type="InterPro" id="IPR012332">
    <property type="entry name" value="Autotransporter_pectin_lyase_C"/>
</dbReference>
<feature type="compositionally biased region" description="Gly residues" evidence="2">
    <location>
        <begin position="122"/>
        <end position="134"/>
    </location>
</feature>
<evidence type="ECO:0000256" key="1">
    <source>
        <dbReference type="ARBA" id="ARBA00022729"/>
    </source>
</evidence>
<dbReference type="PROSITE" id="PS51208">
    <property type="entry name" value="AUTOTRANSPORTER"/>
    <property type="match status" value="1"/>
</dbReference>
<name>A0AAU7XFC1_9HYPH</name>
<dbReference type="Pfam" id="PF12951">
    <property type="entry name" value="PATR"/>
    <property type="match status" value="8"/>
</dbReference>
<dbReference type="SMART" id="SM00869">
    <property type="entry name" value="Autotransporter"/>
    <property type="match status" value="1"/>
</dbReference>
<evidence type="ECO:0000313" key="4">
    <source>
        <dbReference type="EMBL" id="XBY46468.1"/>
    </source>
</evidence>
<evidence type="ECO:0000259" key="3">
    <source>
        <dbReference type="PROSITE" id="PS51208"/>
    </source>
</evidence>
<dbReference type="NCBIfam" id="TIGR02601">
    <property type="entry name" value="autotrns_rpt"/>
    <property type="match status" value="7"/>
</dbReference>
<sequence>MISMQTMADGAGPEDGRGARSARPNAGPDRGFARLRRRARLLASASFAATLILAMPRAEADPVGGSGGADPYRPSMLRGGAGGTLAAPNAPALSNPTTSAAGGGGGGPGGTGAAGSSATNTGTGGSGGDGGANGSVGAALPTGAAATGGAGGNGGNGTTSTGGYFGGAGGGGAGGFGAIVSGTGDLGTLGVNVAGGNGGNGGAGANGTELQGANYGGYGGIGGGGGGGGTGLNLTGTGVTITIGAGVSATGGNGGNGGAAGIGDSPNSWARPGAAGNAGDGISANNATITVNGSVSGGAGGTVPGGTNGTDGAGIVGSGLTINVGATGVITGGGTQGLALNLSGTNTLSLATGATVTGGVATGDALTFDQAADASLSSVISGAGTVTKQGTGKLTLSGINTYTGATAINAGTLALSGAGSIASSASVTLAGTGAFDISALTGSGTTITSLSSAATGTSVALGAKALTVGDGNDKTFAGVINGTGGSLVKQGSGSLVLTGANTFTGDTVINAGTIEIRGGVALSDTTKVVLANAAGVGLVVTNNFGGALSAANTETIGSLSGGGANGGFVSIASGQSLYIANGGGNTFGGVLSGSGTLQLQAGTLTLTGASTITGSVLPSGGSTLVLSGDGSLAAARVQFGVGSTLDISGVNGSGTSVRTIHANPSNAQIVLGSKTLSFGGNPDPDQQGSNYAFNGTISGSGGITLTSGGYRLLGDNTYTGATTVDGGILWLIPRTNTSIASSSGLVLNGSGGLSLARAGNALVPQIKTLTSSSADTFVDLGALTLNLTAANSSFAGVISGAGGLKLSAGTETLTGVNTYTGATTIDGGTLALSGSGSIAASSGVTLNGTATFDISGRTTSTSVTGLASTSATSTVKLGALALTVNGTGTSTLAARVTGTGGSLVVTGGTLTLQNGVNDFTGGITVGSGGTLRLEADGAAGTGTISTTGSVIDYANGVTIGNAVNVASNTTQFQVVTGTATQAGAIGETGGPRPIEKIGDGALILAGPNTFTGDTTITGGVLEARNGSALSDTAKVTLANAAGVGLTVTDSETIGALAGGGTNRGTVAINTGQTLTLTNGGGNAFAGTITGQGGLALLAGTQTLSGSNDYAGGTSIAAGATLQIGVSGALGTGTVTFTGTATLAGLADAGISNQIDLGDGAAVTIGAAAGTSLTLSPNAFNLNGSTARTLHIGSTAAGLTGRVVLSAAAISAGANQSIAIDAGTLVVGSDQVADNLSGVAAIAVNTGAAFDLRGRQVNVNNLTGAGTVTSRFEGTAVLQLNNTVDTTFSGQIVDGPTRAYVAVTKAGAGTITLSGTNTFSRGLIIGGGTVVASHVTGGVVDGIGSGVLTLSGGTFATAQTSTVNNSVVVDGGGTVAAATGTTLTLAGLLQTENGGQTLHFGSAGATGTVVLGQSSNSVGNGTRFAVDAGTLLISTTTAAAFTQDPNFAGATVAAGATLAVSGGLTIGGASTASGTIRNLGGDNRLSGTMTLSGDASIVSLGGTLTIDTIAGGARNLSIAGPGNTSIGSASTTGVLTVTSGTTTLTGTNAFGGIVNRAGATIVNTGRTTDDLDNAGTYTNSGTQTAVVASNTGTITNTAAGTWTGNVVSNASSITNNGIWNGNVLNNAGQITNTGTWNGTLVNTATGTLINTGTWNGTITSTSLNVTNSGTVNASGSIGGRVDNQNGGALRVSSGGATIGGDLNNTGTATVTAADGNLTVRGTLTNGSTAGTGIQVAADRTLTAGAIQNGAGATTASAGTIIASVANAGGTINLAGTVTGAITNTSGTINVTGTLGHTGALANAGTLNVTAGTFTTSGRVTNGGALSVASGATLVATVGGIANAATGTIVNGGTINDDLDNAGTVTNNATFNAVVATNTGTITNAATGTWTGAVNSNAGTLINQGAWTGNVAANTGRLTNSGTWTGTIANAAGGTLNNAASGRISGSVGNAGTFTNTGLLSGGLANSGTVFANGGSILGAVANTSGSFTLATATTTFDNTVSNAAQFTLAAGGGATGITTFTNTGTTTFAVAGTLGATTFSNTASGLIDAKTAGGAITGSLANAGTVDMRNDAATYTTLTVGGYTGSGAATVRVDIDRSAGATGTRADRLVVAGTGSSGTTVISFADVPGKTPGLIGTPITVVTDAGNATYTASGLTPSGLIQYAFNKVGADWQVSSSLAPSSSGAIAASMAAAVTSIATGFVEPASGFAPVALDPVESQLSLSLWSRAKAGRYDIASETTTGMTSASRFRSAFDGFQVGVDGSVTDIRGSGWTAHLGVTAGDVRVFASDRLSATTSKANVDAPFFGLYGALVGHGYFWDAQILRNYYDIKLSNGQAGMTDQKTAAQGWSFQSTAGKQIPFAGTWFVEPSVSLSYVTVTVGTVTTPGGVTISARDLDSLIGSARLRVGTSFAATETLMVRPSVQASIWREFAGNATALANGACLSNQEITTTRVGTFGQIGVAIGADSRDLGLSGFVRGDLRFGDKINGGSVTAGLRYQF</sequence>
<reference evidence="4" key="1">
    <citation type="submission" date="2024-06" db="EMBL/GenBank/DDBJ databases">
        <title>Methylostella associata gen. nov., sp. nov., a novel Ancalomicrobiaceae-affiliated facultatively methylotrophic bacteria that feed on methanotrophs of the genus Methylococcus.</title>
        <authorList>
            <person name="Saltykova V."/>
            <person name="Danilova O.V."/>
            <person name="Oshkin I.Y."/>
            <person name="Belova S.E."/>
            <person name="Pimenov N.V."/>
            <person name="Dedysh S.N."/>
        </authorList>
    </citation>
    <scope>NUCLEOTIDE SEQUENCE</scope>
    <source>
        <strain evidence="4">S20</strain>
    </source>
</reference>
<keyword evidence="1" id="KW-0732">Signal</keyword>
<evidence type="ECO:0000256" key="2">
    <source>
        <dbReference type="SAM" id="MobiDB-lite"/>
    </source>
</evidence>
<dbReference type="Gene3D" id="2.160.20.20">
    <property type="match status" value="1"/>
</dbReference>
<protein>
    <submittedName>
        <fullName evidence="4">Autotransporter-associated beta strand repeat-containing protein</fullName>
    </submittedName>
</protein>
<gene>
    <name evidence="4" type="ORF">ABS361_09755</name>
</gene>
<feature type="domain" description="Autotransporter" evidence="3">
    <location>
        <begin position="2216"/>
        <end position="2498"/>
    </location>
</feature>
<feature type="compositionally biased region" description="Gly residues" evidence="2">
    <location>
        <begin position="101"/>
        <end position="113"/>
    </location>
</feature>
<dbReference type="InterPro" id="IPR011050">
    <property type="entry name" value="Pectin_lyase_fold/virulence"/>
</dbReference>
<dbReference type="KEGG" id="mflg:ABS361_09755"/>
<dbReference type="RefSeq" id="WP_407051563.1">
    <property type="nucleotide sequence ID" value="NZ_CP158568.1"/>
</dbReference>
<dbReference type="InterPro" id="IPR005546">
    <property type="entry name" value="Autotransporte_beta"/>
</dbReference>
<dbReference type="InterPro" id="IPR036709">
    <property type="entry name" value="Autotransporte_beta_dom_sf"/>
</dbReference>
<dbReference type="EMBL" id="CP158568">
    <property type="protein sequence ID" value="XBY46468.1"/>
    <property type="molecule type" value="Genomic_DNA"/>
</dbReference>
<organism evidence="4">
    <name type="scientific">Methyloraptor flagellatus</name>
    <dbReference type="NCBI Taxonomy" id="3162530"/>
    <lineage>
        <taxon>Bacteria</taxon>
        <taxon>Pseudomonadati</taxon>
        <taxon>Pseudomonadota</taxon>
        <taxon>Alphaproteobacteria</taxon>
        <taxon>Hyphomicrobiales</taxon>
        <taxon>Ancalomicrobiaceae</taxon>
        <taxon>Methyloraptor</taxon>
    </lineage>
</organism>
<feature type="region of interest" description="Disordered" evidence="2">
    <location>
        <begin position="59"/>
        <end position="134"/>
    </location>
</feature>
<accession>A0AAU7XFC1</accession>
<proteinExistence type="predicted"/>
<feature type="region of interest" description="Disordered" evidence="2">
    <location>
        <begin position="1"/>
        <end position="31"/>
    </location>
</feature>